<dbReference type="Pfam" id="PF04616">
    <property type="entry name" value="Glyco_hydro_43"/>
    <property type="match status" value="1"/>
</dbReference>
<dbReference type="Proteomes" id="UP001476282">
    <property type="component" value="Unassembled WGS sequence"/>
</dbReference>
<feature type="signal peptide" evidence="7">
    <location>
        <begin position="1"/>
        <end position="20"/>
    </location>
</feature>
<proteinExistence type="inferred from homology"/>
<evidence type="ECO:0000256" key="2">
    <source>
        <dbReference type="ARBA" id="ARBA00009865"/>
    </source>
</evidence>
<keyword evidence="7" id="KW-0732">Signal</keyword>
<feature type="region of interest" description="Disordered" evidence="6">
    <location>
        <begin position="337"/>
        <end position="356"/>
    </location>
</feature>
<evidence type="ECO:0000256" key="3">
    <source>
        <dbReference type="ARBA" id="ARBA00022801"/>
    </source>
</evidence>
<reference evidence="8 9" key="1">
    <citation type="submission" date="2024-02" db="EMBL/GenBank/DDBJ databases">
        <title>Haloferula sargassicola NBRC 104335.</title>
        <authorList>
            <person name="Ichikawa N."/>
            <person name="Katano-Makiyama Y."/>
            <person name="Hidaka K."/>
        </authorList>
    </citation>
    <scope>NUCLEOTIDE SEQUENCE [LARGE SCALE GENOMIC DNA]</scope>
    <source>
        <strain evidence="8 9">NBRC 104335</strain>
    </source>
</reference>
<evidence type="ECO:0000256" key="5">
    <source>
        <dbReference type="RuleBase" id="RU361187"/>
    </source>
</evidence>
<evidence type="ECO:0000256" key="1">
    <source>
        <dbReference type="ARBA" id="ARBA00004834"/>
    </source>
</evidence>
<dbReference type="SUPFAM" id="SSF75005">
    <property type="entry name" value="Arabinanase/levansucrase/invertase"/>
    <property type="match status" value="1"/>
</dbReference>
<dbReference type="InterPro" id="IPR023296">
    <property type="entry name" value="Glyco_hydro_beta-prop_sf"/>
</dbReference>
<dbReference type="EMBL" id="BAABRI010000007">
    <property type="protein sequence ID" value="GAA5482343.1"/>
    <property type="molecule type" value="Genomic_DNA"/>
</dbReference>
<keyword evidence="4 5" id="KW-0326">Glycosidase</keyword>
<name>A0ABP9URC4_9BACT</name>
<dbReference type="InterPro" id="IPR006710">
    <property type="entry name" value="Glyco_hydro_43"/>
</dbReference>
<evidence type="ECO:0000313" key="9">
    <source>
        <dbReference type="Proteomes" id="UP001476282"/>
    </source>
</evidence>
<dbReference type="RefSeq" id="WP_353566486.1">
    <property type="nucleotide sequence ID" value="NZ_BAABRI010000007.1"/>
</dbReference>
<evidence type="ECO:0000256" key="7">
    <source>
        <dbReference type="SAM" id="SignalP"/>
    </source>
</evidence>
<accession>A0ABP9URC4</accession>
<dbReference type="InterPro" id="IPR050727">
    <property type="entry name" value="GH43_arabinanases"/>
</dbReference>
<evidence type="ECO:0000256" key="6">
    <source>
        <dbReference type="SAM" id="MobiDB-lite"/>
    </source>
</evidence>
<dbReference type="CDD" id="cd08983">
    <property type="entry name" value="GH43_Bt3655-like"/>
    <property type="match status" value="1"/>
</dbReference>
<organism evidence="8 9">
    <name type="scientific">Haloferula sargassicola</name>
    <dbReference type="NCBI Taxonomy" id="490096"/>
    <lineage>
        <taxon>Bacteria</taxon>
        <taxon>Pseudomonadati</taxon>
        <taxon>Verrucomicrobiota</taxon>
        <taxon>Verrucomicrobiia</taxon>
        <taxon>Verrucomicrobiales</taxon>
        <taxon>Verrucomicrobiaceae</taxon>
        <taxon>Haloferula</taxon>
    </lineage>
</organism>
<dbReference type="PANTHER" id="PTHR43301">
    <property type="entry name" value="ARABINAN ENDO-1,5-ALPHA-L-ARABINOSIDASE"/>
    <property type="match status" value="1"/>
</dbReference>
<evidence type="ECO:0000313" key="8">
    <source>
        <dbReference type="EMBL" id="GAA5482343.1"/>
    </source>
</evidence>
<comment type="similarity">
    <text evidence="2 5">Belongs to the glycosyl hydrolase 43 family.</text>
</comment>
<keyword evidence="9" id="KW-1185">Reference proteome</keyword>
<keyword evidence="3 5" id="KW-0378">Hydrolase</keyword>
<dbReference type="PANTHER" id="PTHR43301:SF3">
    <property type="entry name" value="ARABINAN ENDO-1,5-ALPHA-L-ARABINOSIDASE A-RELATED"/>
    <property type="match status" value="1"/>
</dbReference>
<gene>
    <name evidence="8" type="ORF">Hsar01_01561</name>
</gene>
<dbReference type="Gene3D" id="2.115.10.20">
    <property type="entry name" value="Glycosyl hydrolase domain, family 43"/>
    <property type="match status" value="1"/>
</dbReference>
<feature type="chain" id="PRO_5046341912" description="1,4-beta-xylanase" evidence="7">
    <location>
        <begin position="21"/>
        <end position="356"/>
    </location>
</feature>
<evidence type="ECO:0000256" key="4">
    <source>
        <dbReference type="ARBA" id="ARBA00023295"/>
    </source>
</evidence>
<sequence>MEILRLLLVSACLLIPPAPADGNEGACVLAYFRQRYPTRVEIDAKGKIHDIPLAEPMAVEKLHFAVSDDGRHWTPLHGNEPVWDQRLRDPFIRKAPDGLWHLMATGRAAGDPRRGQGPVCLHAVSRDLVSWDLVESLPLMKGVKDASGRPARNIWAPEWFYDERSGDYLLLWSSSFEDAGWKDSRLWCSRTRDWETFSPARVLFDPDYSAIDGSLLEHAGKYYLYHKEEEFGERTGERRAIRLATADRPEGPYAVHEGPLNDGQIVPTITEGCSIMADPTQPGWLLLYDYCMTNRFGASFSRNLVDWSVIEDVGFPPDARHGSVFHVDGDQLAKLRSAFSKPRPQGNGPSAGGSDR</sequence>
<evidence type="ECO:0008006" key="10">
    <source>
        <dbReference type="Google" id="ProtNLM"/>
    </source>
</evidence>
<protein>
    <recommendedName>
        <fullName evidence="10">1,4-beta-xylanase</fullName>
    </recommendedName>
</protein>
<comment type="caution">
    <text evidence="8">The sequence shown here is derived from an EMBL/GenBank/DDBJ whole genome shotgun (WGS) entry which is preliminary data.</text>
</comment>
<comment type="pathway">
    <text evidence="1">Glycan metabolism; L-arabinan degradation.</text>
</comment>